<dbReference type="CDD" id="cd06582">
    <property type="entry name" value="TM_PBP1_LivH_like"/>
    <property type="match status" value="1"/>
</dbReference>
<reference evidence="10" key="1">
    <citation type="submission" date="2024-06" db="EMBL/GenBank/DDBJ databases">
        <title>Methylostella associata gen. nov., sp. nov., a novel Ancalomicrobiaceae-affiliated facultatively methylotrophic bacteria that feed on methanotrophs of the genus Methylococcus.</title>
        <authorList>
            <person name="Saltykova V."/>
            <person name="Danilova O.V."/>
            <person name="Oshkin I.Y."/>
            <person name="Belova S.E."/>
            <person name="Pimenov N.V."/>
            <person name="Dedysh S.N."/>
        </authorList>
    </citation>
    <scope>NUCLEOTIDE SEQUENCE</scope>
    <source>
        <strain evidence="10">S20</strain>
    </source>
</reference>
<dbReference type="InterPro" id="IPR001851">
    <property type="entry name" value="ABC_transp_permease"/>
</dbReference>
<accession>A0AAU7XG89</accession>
<evidence type="ECO:0000256" key="8">
    <source>
        <dbReference type="ARBA" id="ARBA00037998"/>
    </source>
</evidence>
<dbReference type="GO" id="GO:0022857">
    <property type="term" value="F:transmembrane transporter activity"/>
    <property type="evidence" value="ECO:0007669"/>
    <property type="project" value="InterPro"/>
</dbReference>
<keyword evidence="4 9" id="KW-0812">Transmembrane</keyword>
<comment type="similarity">
    <text evidence="8">Belongs to the binding-protein-dependent transport system permease family. LivHM subfamily.</text>
</comment>
<gene>
    <name evidence="10" type="ORF">ABS361_10475</name>
</gene>
<evidence type="ECO:0000256" key="2">
    <source>
        <dbReference type="ARBA" id="ARBA00022448"/>
    </source>
</evidence>
<feature type="transmembrane region" description="Helical" evidence="9">
    <location>
        <begin position="341"/>
        <end position="360"/>
    </location>
</feature>
<keyword evidence="5" id="KW-0029">Amino-acid transport</keyword>
<dbReference type="AlphaFoldDB" id="A0AAU7XG89"/>
<comment type="subcellular location">
    <subcellularLocation>
        <location evidence="1">Cell membrane</location>
        <topology evidence="1">Multi-pass membrane protein</topology>
    </subcellularLocation>
</comment>
<dbReference type="PANTHER" id="PTHR11795:SF445">
    <property type="entry name" value="AMINO ACID ABC TRANSPORTER PERMEASE PROTEIN"/>
    <property type="match status" value="1"/>
</dbReference>
<evidence type="ECO:0000256" key="5">
    <source>
        <dbReference type="ARBA" id="ARBA00022970"/>
    </source>
</evidence>
<keyword evidence="6 9" id="KW-1133">Transmembrane helix</keyword>
<feature type="transmembrane region" description="Helical" evidence="9">
    <location>
        <begin position="157"/>
        <end position="174"/>
    </location>
</feature>
<evidence type="ECO:0000256" key="3">
    <source>
        <dbReference type="ARBA" id="ARBA00022475"/>
    </source>
</evidence>
<evidence type="ECO:0000256" key="7">
    <source>
        <dbReference type="ARBA" id="ARBA00023136"/>
    </source>
</evidence>
<keyword evidence="7 9" id="KW-0472">Membrane</keyword>
<feature type="transmembrane region" description="Helical" evidence="9">
    <location>
        <begin position="245"/>
        <end position="261"/>
    </location>
</feature>
<feature type="transmembrane region" description="Helical" evidence="9">
    <location>
        <begin position="209"/>
        <end position="233"/>
    </location>
</feature>
<evidence type="ECO:0000256" key="6">
    <source>
        <dbReference type="ARBA" id="ARBA00022989"/>
    </source>
</evidence>
<name>A0AAU7XG89_9HYPH</name>
<dbReference type="InterPro" id="IPR052157">
    <property type="entry name" value="BCAA_transport_permease"/>
</dbReference>
<evidence type="ECO:0000256" key="4">
    <source>
        <dbReference type="ARBA" id="ARBA00022692"/>
    </source>
</evidence>
<organism evidence="10">
    <name type="scientific">Methyloraptor flagellatus</name>
    <dbReference type="NCBI Taxonomy" id="3162530"/>
    <lineage>
        <taxon>Bacteria</taxon>
        <taxon>Pseudomonadati</taxon>
        <taxon>Pseudomonadota</taxon>
        <taxon>Alphaproteobacteria</taxon>
        <taxon>Hyphomicrobiales</taxon>
        <taxon>Ancalomicrobiaceae</taxon>
        <taxon>Methyloraptor</taxon>
    </lineage>
</organism>
<dbReference type="PANTHER" id="PTHR11795">
    <property type="entry name" value="BRANCHED-CHAIN AMINO ACID TRANSPORT SYSTEM PERMEASE PROTEIN LIVH"/>
    <property type="match status" value="1"/>
</dbReference>
<dbReference type="RefSeq" id="WP_407051684.1">
    <property type="nucleotide sequence ID" value="NZ_CP158568.1"/>
</dbReference>
<proteinExistence type="inferred from homology"/>
<keyword evidence="3" id="KW-1003">Cell membrane</keyword>
<feature type="transmembrane region" description="Helical" evidence="9">
    <location>
        <begin position="293"/>
        <end position="312"/>
    </location>
</feature>
<feature type="transmembrane region" description="Helical" evidence="9">
    <location>
        <begin position="380"/>
        <end position="402"/>
    </location>
</feature>
<dbReference type="GO" id="GO:0006865">
    <property type="term" value="P:amino acid transport"/>
    <property type="evidence" value="ECO:0007669"/>
    <property type="project" value="UniProtKB-KW"/>
</dbReference>
<keyword evidence="2" id="KW-0813">Transport</keyword>
<evidence type="ECO:0000256" key="1">
    <source>
        <dbReference type="ARBA" id="ARBA00004651"/>
    </source>
</evidence>
<dbReference type="GO" id="GO:0005886">
    <property type="term" value="C:plasma membrane"/>
    <property type="evidence" value="ECO:0007669"/>
    <property type="project" value="UniProtKB-SubCell"/>
</dbReference>
<evidence type="ECO:0000256" key="9">
    <source>
        <dbReference type="SAM" id="Phobius"/>
    </source>
</evidence>
<feature type="transmembrane region" description="Helical" evidence="9">
    <location>
        <begin position="181"/>
        <end position="203"/>
    </location>
</feature>
<dbReference type="KEGG" id="mflg:ABS361_10475"/>
<protein>
    <submittedName>
        <fullName evidence="10">Branched-chain amino acid ABC transporter permease</fullName>
    </submittedName>
</protein>
<dbReference type="EMBL" id="CP158568">
    <property type="protein sequence ID" value="XBY46591.1"/>
    <property type="molecule type" value="Genomic_DNA"/>
</dbReference>
<evidence type="ECO:0000313" key="10">
    <source>
        <dbReference type="EMBL" id="XBY46591.1"/>
    </source>
</evidence>
<feature type="transmembrane region" description="Helical" evidence="9">
    <location>
        <begin position="414"/>
        <end position="431"/>
    </location>
</feature>
<sequence>MLGLLGLAGCGGVDEVQRSVCESVVPVVEPDGARITILSVEPDPARPANVRIVYRTERRPAPDAPVLAAVKTLTCAFAGEGFEGGKGDLVGVLTSTGKLSDVRLHVLKRFWLSDRAATTAARAALAHGPEAGRKGLFRLDPGPAFFLQQIVNAAAPSALYALLALAYSLVYGLVNRINLAFGDLAMLGAFGALAGVAGALALGLPGAAVALPVAALAAMTIGAAWGGAVGRLVFAPLLSRRSQPLLVATIGVSLALQEFVARTQGARERWLEPILTTPTVIAHGPFDVVITTMQMLVVATATAVTVLVAIVLPRTRFGRQWRAVADDALMARLVGIDPARVLLGTFALSGALAGLAGAIFTLHYGGTNFAMGTVVGLKALVAAIVGGIGSAPGAILGGVVIGIGETLWSAYEDIVWRDAAVLALMAVFLVLQPDGLLGPRRALEERPGRDDA</sequence>
<dbReference type="Pfam" id="PF02653">
    <property type="entry name" value="BPD_transp_2"/>
    <property type="match status" value="1"/>
</dbReference>